<evidence type="ECO:0000256" key="1">
    <source>
        <dbReference type="SAM" id="MobiDB-lite"/>
    </source>
</evidence>
<proteinExistence type="predicted"/>
<sequence>MNKVSNYEKLLQAFGEKKVKTKHLKQKADKKKAAKKTRSIKRADANKLDALRQDFTRKIEYSLSHIIQTNAKNCEAISFLKDKMKKIRQTISE</sequence>
<evidence type="ECO:0000313" key="2">
    <source>
        <dbReference type="EMBL" id="ASF00423.1"/>
    </source>
</evidence>
<feature type="compositionally biased region" description="Basic residues" evidence="1">
    <location>
        <begin position="21"/>
        <end position="40"/>
    </location>
</feature>
<name>A0A218MMB0_9VIRU</name>
<organism evidence="2">
    <name type="scientific">uncultured virus</name>
    <dbReference type="NCBI Taxonomy" id="340016"/>
    <lineage>
        <taxon>Viruses</taxon>
        <taxon>environmental samples</taxon>
    </lineage>
</organism>
<protein>
    <submittedName>
        <fullName evidence="2">Uncharacterized protein</fullName>
    </submittedName>
</protein>
<accession>A0A218MMB0</accession>
<dbReference type="EMBL" id="KY052834">
    <property type="protein sequence ID" value="ASF00423.1"/>
    <property type="molecule type" value="Genomic_DNA"/>
</dbReference>
<reference evidence="2" key="1">
    <citation type="submission" date="2016-10" db="EMBL/GenBank/DDBJ databases">
        <authorList>
            <person name="Varghese N."/>
        </authorList>
    </citation>
    <scope>NUCLEOTIDE SEQUENCE</scope>
</reference>
<reference evidence="2" key="2">
    <citation type="journal article" date="2017" name="Nat. Commun.">
        <title>Single-virus genomics reveals hidden cosmopolitan and abundant viruses.</title>
        <authorList>
            <person name="Martinez-Hernandez F."/>
            <person name="Fornas O."/>
            <person name="Lluesma Gomez M."/>
            <person name="Bolduc B."/>
            <person name="de la Cruz Pena M.J."/>
            <person name="Martinez J.M."/>
            <person name="Anton J."/>
            <person name="Gasol J.M."/>
            <person name="Rosselli R."/>
            <person name="Rodriguez-Valera F."/>
            <person name="Sullivan M.B."/>
            <person name="Acinas S.G."/>
            <person name="Martinez-Garcia M."/>
        </authorList>
    </citation>
    <scope>NUCLEOTIDE SEQUENCE</scope>
</reference>
<feature type="region of interest" description="Disordered" evidence="1">
    <location>
        <begin position="21"/>
        <end position="41"/>
    </location>
</feature>